<evidence type="ECO:0000256" key="7">
    <source>
        <dbReference type="RuleBase" id="RU363032"/>
    </source>
</evidence>
<feature type="transmembrane region" description="Helical" evidence="7">
    <location>
        <begin position="182"/>
        <end position="207"/>
    </location>
</feature>
<feature type="domain" description="ABC transmembrane type-1" evidence="8">
    <location>
        <begin position="118"/>
        <end position="298"/>
    </location>
</feature>
<keyword evidence="3" id="KW-1003">Cell membrane</keyword>
<keyword evidence="6 7" id="KW-0472">Membrane</keyword>
<evidence type="ECO:0000256" key="2">
    <source>
        <dbReference type="ARBA" id="ARBA00022448"/>
    </source>
</evidence>
<feature type="transmembrane region" description="Helical" evidence="7">
    <location>
        <begin position="228"/>
        <end position="251"/>
    </location>
</feature>
<dbReference type="InterPro" id="IPR000515">
    <property type="entry name" value="MetI-like"/>
</dbReference>
<evidence type="ECO:0000256" key="5">
    <source>
        <dbReference type="ARBA" id="ARBA00022989"/>
    </source>
</evidence>
<feature type="transmembrane region" description="Helical" evidence="7">
    <location>
        <begin position="271"/>
        <end position="293"/>
    </location>
</feature>
<evidence type="ECO:0000256" key="3">
    <source>
        <dbReference type="ARBA" id="ARBA00022475"/>
    </source>
</evidence>
<comment type="subcellular location">
    <subcellularLocation>
        <location evidence="1 7">Cell membrane</location>
        <topology evidence="1 7">Multi-pass membrane protein</topology>
    </subcellularLocation>
</comment>
<evidence type="ECO:0000313" key="9">
    <source>
        <dbReference type="EMBL" id="MBA9022035.1"/>
    </source>
</evidence>
<dbReference type="CDD" id="cd06261">
    <property type="entry name" value="TM_PBP2"/>
    <property type="match status" value="1"/>
</dbReference>
<gene>
    <name evidence="9" type="ORF">HNQ97_004045</name>
</gene>
<dbReference type="PROSITE" id="PS50928">
    <property type="entry name" value="ABC_TM1"/>
    <property type="match status" value="1"/>
</dbReference>
<evidence type="ECO:0000259" key="8">
    <source>
        <dbReference type="PROSITE" id="PS50928"/>
    </source>
</evidence>
<reference evidence="9 10" key="1">
    <citation type="submission" date="2020-08" db="EMBL/GenBank/DDBJ databases">
        <title>Genomic Encyclopedia of Type Strains, Phase IV (KMG-IV): sequencing the most valuable type-strain genomes for metagenomic binning, comparative biology and taxonomic classification.</title>
        <authorList>
            <person name="Goeker M."/>
        </authorList>
    </citation>
    <scope>NUCLEOTIDE SEQUENCE [LARGE SCALE GENOMIC DNA]</scope>
    <source>
        <strain evidence="9 10">DSM 17455</strain>
    </source>
</reference>
<feature type="transmembrane region" description="Helical" evidence="7">
    <location>
        <begin position="59"/>
        <end position="76"/>
    </location>
</feature>
<comment type="similarity">
    <text evidence="7">Belongs to the binding-protein-dependent transport system permease family.</text>
</comment>
<sequence>MQTQTVTQLAATGASPSSIIFSVAGADNGNREAALIEAFRQKNGSSQGKVGRLLRSSSLRYGALGFAVFLVAWYLATDLLKLPRFNFLPSPVLVFSEWMSREPTHGVSIFTPIYYEHILVSMRRVFLAFAIAVLAGVPLGILLGWSRAFHNFFFPIVELLRPIPPLAWVPFAVLILPGVETPVVFVTLLAAFFATVLNTVLGVWSINDDYFRAASCLGYTRLDVLTRVIVPGSMPFVFTGLQIAMGVSWFSLVGGEMIAGRSGLGFLIFDAYMQVALPNIVIGMITLGILGYASSAAIRRLGDRLMAWQSKGRNSQ</sequence>
<feature type="transmembrane region" description="Helical" evidence="7">
    <location>
        <begin position="125"/>
        <end position="145"/>
    </location>
</feature>
<evidence type="ECO:0000256" key="4">
    <source>
        <dbReference type="ARBA" id="ARBA00022692"/>
    </source>
</evidence>
<evidence type="ECO:0000313" key="10">
    <source>
        <dbReference type="Proteomes" id="UP000587524"/>
    </source>
</evidence>
<feature type="transmembrane region" description="Helical" evidence="7">
    <location>
        <begin position="152"/>
        <end position="176"/>
    </location>
</feature>
<dbReference type="PANTHER" id="PTHR30151">
    <property type="entry name" value="ALKANE SULFONATE ABC TRANSPORTER-RELATED, MEMBRANE SUBUNIT"/>
    <property type="match status" value="1"/>
</dbReference>
<keyword evidence="10" id="KW-1185">Reference proteome</keyword>
<organism evidence="9 10">
    <name type="scientific">Aminobacter ciceronei</name>
    <dbReference type="NCBI Taxonomy" id="150723"/>
    <lineage>
        <taxon>Bacteria</taxon>
        <taxon>Pseudomonadati</taxon>
        <taxon>Pseudomonadota</taxon>
        <taxon>Alphaproteobacteria</taxon>
        <taxon>Hyphomicrobiales</taxon>
        <taxon>Phyllobacteriaceae</taxon>
        <taxon>Aminobacter</taxon>
    </lineage>
</organism>
<keyword evidence="4 7" id="KW-0812">Transmembrane</keyword>
<comment type="caution">
    <text evidence="9">The sequence shown here is derived from an EMBL/GenBank/DDBJ whole genome shotgun (WGS) entry which is preliminary data.</text>
</comment>
<dbReference type="EMBL" id="JACJHZ010000020">
    <property type="protein sequence ID" value="MBA9022035.1"/>
    <property type="molecule type" value="Genomic_DNA"/>
</dbReference>
<name>A0ABR6CBV7_9HYPH</name>
<evidence type="ECO:0000256" key="1">
    <source>
        <dbReference type="ARBA" id="ARBA00004651"/>
    </source>
</evidence>
<accession>A0ABR6CBV7</accession>
<dbReference type="InterPro" id="IPR035906">
    <property type="entry name" value="MetI-like_sf"/>
</dbReference>
<dbReference type="PANTHER" id="PTHR30151:SF0">
    <property type="entry name" value="ABC TRANSPORTER PERMEASE PROTEIN MJ0413-RELATED"/>
    <property type="match status" value="1"/>
</dbReference>
<proteinExistence type="inferred from homology"/>
<dbReference type="Gene3D" id="1.10.3720.10">
    <property type="entry name" value="MetI-like"/>
    <property type="match status" value="1"/>
</dbReference>
<dbReference type="SUPFAM" id="SSF161098">
    <property type="entry name" value="MetI-like"/>
    <property type="match status" value="1"/>
</dbReference>
<dbReference type="Proteomes" id="UP000587524">
    <property type="component" value="Unassembled WGS sequence"/>
</dbReference>
<keyword evidence="2 7" id="KW-0813">Transport</keyword>
<evidence type="ECO:0000256" key="6">
    <source>
        <dbReference type="ARBA" id="ARBA00023136"/>
    </source>
</evidence>
<protein>
    <submittedName>
        <fullName evidence="9">NitT/TauT family transport system permease protein</fullName>
    </submittedName>
</protein>
<dbReference type="Pfam" id="PF00528">
    <property type="entry name" value="BPD_transp_1"/>
    <property type="match status" value="1"/>
</dbReference>
<dbReference type="RefSeq" id="WP_154385782.1">
    <property type="nucleotide sequence ID" value="NZ_JACJHZ010000020.1"/>
</dbReference>
<keyword evidence="5 7" id="KW-1133">Transmembrane helix</keyword>